<sequence length="66" mass="7752">MILKFCLKPKMRNQILFTILLFCSGVLTAQTQVRSQVEDPFEELIREKKKFSEVKKKKSIRSGCFL</sequence>
<reference evidence="2 3" key="1">
    <citation type="submission" date="2013-01" db="EMBL/GenBank/DDBJ databases">
        <authorList>
            <person name="Harkins D.M."/>
            <person name="Durkin A.S."/>
            <person name="Brinkac L.M."/>
            <person name="Haft D.H."/>
            <person name="Selengut J.D."/>
            <person name="Sanka R."/>
            <person name="DePew J."/>
            <person name="Purushe J."/>
            <person name="Picardeau M."/>
            <person name="Werts C."/>
            <person name="Goarant C."/>
            <person name="Vinetz J.M."/>
            <person name="Sutton G.G."/>
            <person name="Nierman W.C."/>
            <person name="Fouts D.E."/>
        </authorList>
    </citation>
    <scope>NUCLEOTIDE SEQUENCE [LARGE SCALE GENOMIC DNA]</scope>
    <source>
        <strain evidence="2 3">200701203</strain>
    </source>
</reference>
<evidence type="ECO:0000313" key="2">
    <source>
        <dbReference type="EMBL" id="EMG00176.1"/>
    </source>
</evidence>
<evidence type="ECO:0000313" key="3">
    <source>
        <dbReference type="Proteomes" id="UP000011783"/>
    </source>
</evidence>
<protein>
    <submittedName>
        <fullName evidence="2">Uncharacterized protein</fullName>
    </submittedName>
</protein>
<keyword evidence="1" id="KW-0732">Signal</keyword>
<feature type="signal peptide" evidence="1">
    <location>
        <begin position="1"/>
        <end position="29"/>
    </location>
</feature>
<feature type="chain" id="PRO_5004034542" evidence="1">
    <location>
        <begin position="30"/>
        <end position="66"/>
    </location>
</feature>
<gene>
    <name evidence="2" type="ORF">LEP1GSC123_1433</name>
</gene>
<dbReference type="BioCyc" id="LBOR1193007:G11KN-2269-MONOMER"/>
<name>M3HQ33_LEPBO</name>
<evidence type="ECO:0000256" key="1">
    <source>
        <dbReference type="SAM" id="SignalP"/>
    </source>
</evidence>
<dbReference type="AlphaFoldDB" id="M3HQ33"/>
<organism evidence="2 3">
    <name type="scientific">Leptospira borgpetersenii str. 200701203</name>
    <dbReference type="NCBI Taxonomy" id="1193007"/>
    <lineage>
        <taxon>Bacteria</taxon>
        <taxon>Pseudomonadati</taxon>
        <taxon>Spirochaetota</taxon>
        <taxon>Spirochaetia</taxon>
        <taxon>Leptospirales</taxon>
        <taxon>Leptospiraceae</taxon>
        <taxon>Leptospira</taxon>
    </lineage>
</organism>
<dbReference type="Proteomes" id="UP000011783">
    <property type="component" value="Unassembled WGS sequence"/>
</dbReference>
<accession>M3HQ33</accession>
<comment type="caution">
    <text evidence="2">The sequence shown here is derived from an EMBL/GenBank/DDBJ whole genome shotgun (WGS) entry which is preliminary data.</text>
</comment>
<proteinExistence type="predicted"/>
<dbReference type="EMBL" id="AKWO02000048">
    <property type="protein sequence ID" value="EMG00176.1"/>
    <property type="molecule type" value="Genomic_DNA"/>
</dbReference>